<accession>A0ACB8RCG8</accession>
<gene>
    <name evidence="1" type="ORF">FA95DRAFT_1565254</name>
</gene>
<protein>
    <submittedName>
        <fullName evidence="1">Uncharacterized protein</fullName>
    </submittedName>
</protein>
<organism evidence="1 2">
    <name type="scientific">Auriscalpium vulgare</name>
    <dbReference type="NCBI Taxonomy" id="40419"/>
    <lineage>
        <taxon>Eukaryota</taxon>
        <taxon>Fungi</taxon>
        <taxon>Dikarya</taxon>
        <taxon>Basidiomycota</taxon>
        <taxon>Agaricomycotina</taxon>
        <taxon>Agaricomycetes</taxon>
        <taxon>Russulales</taxon>
        <taxon>Auriscalpiaceae</taxon>
        <taxon>Auriscalpium</taxon>
    </lineage>
</organism>
<sequence>MYSTSVRIEIPFICPALTSFAMHFVNDTLKKEAEAAVHNSTGLYAMSKQRAALVRKCLSGAGETSALPLAALSIVENTVPFPDAVPSLTRQLSDPSLRLPRQPAHTRA</sequence>
<keyword evidence="2" id="KW-1185">Reference proteome</keyword>
<dbReference type="EMBL" id="MU276115">
    <property type="protein sequence ID" value="KAI0041562.1"/>
    <property type="molecule type" value="Genomic_DNA"/>
</dbReference>
<evidence type="ECO:0000313" key="1">
    <source>
        <dbReference type="EMBL" id="KAI0041562.1"/>
    </source>
</evidence>
<reference evidence="1" key="2">
    <citation type="journal article" date="2022" name="New Phytol.">
        <title>Evolutionary transition to the ectomycorrhizal habit in the genomes of a hyperdiverse lineage of mushroom-forming fungi.</title>
        <authorList>
            <person name="Looney B."/>
            <person name="Miyauchi S."/>
            <person name="Morin E."/>
            <person name="Drula E."/>
            <person name="Courty P.E."/>
            <person name="Kohler A."/>
            <person name="Kuo A."/>
            <person name="LaButti K."/>
            <person name="Pangilinan J."/>
            <person name="Lipzen A."/>
            <person name="Riley R."/>
            <person name="Andreopoulos W."/>
            <person name="He G."/>
            <person name="Johnson J."/>
            <person name="Nolan M."/>
            <person name="Tritt A."/>
            <person name="Barry K.W."/>
            <person name="Grigoriev I.V."/>
            <person name="Nagy L.G."/>
            <person name="Hibbett D."/>
            <person name="Henrissat B."/>
            <person name="Matheny P.B."/>
            <person name="Labbe J."/>
            <person name="Martin F.M."/>
        </authorList>
    </citation>
    <scope>NUCLEOTIDE SEQUENCE</scope>
    <source>
        <strain evidence="1">FP105234-sp</strain>
    </source>
</reference>
<reference evidence="1" key="1">
    <citation type="submission" date="2021-02" db="EMBL/GenBank/DDBJ databases">
        <authorList>
            <consortium name="DOE Joint Genome Institute"/>
            <person name="Ahrendt S."/>
            <person name="Looney B.P."/>
            <person name="Miyauchi S."/>
            <person name="Morin E."/>
            <person name="Drula E."/>
            <person name="Courty P.E."/>
            <person name="Chicoki N."/>
            <person name="Fauchery L."/>
            <person name="Kohler A."/>
            <person name="Kuo A."/>
            <person name="Labutti K."/>
            <person name="Pangilinan J."/>
            <person name="Lipzen A."/>
            <person name="Riley R."/>
            <person name="Andreopoulos W."/>
            <person name="He G."/>
            <person name="Johnson J."/>
            <person name="Barry K.W."/>
            <person name="Grigoriev I.V."/>
            <person name="Nagy L."/>
            <person name="Hibbett D."/>
            <person name="Henrissat B."/>
            <person name="Matheny P.B."/>
            <person name="Labbe J."/>
            <person name="Martin F."/>
        </authorList>
    </citation>
    <scope>NUCLEOTIDE SEQUENCE</scope>
    <source>
        <strain evidence="1">FP105234-sp</strain>
    </source>
</reference>
<name>A0ACB8RCG8_9AGAM</name>
<proteinExistence type="predicted"/>
<comment type="caution">
    <text evidence="1">The sequence shown here is derived from an EMBL/GenBank/DDBJ whole genome shotgun (WGS) entry which is preliminary data.</text>
</comment>
<evidence type="ECO:0000313" key="2">
    <source>
        <dbReference type="Proteomes" id="UP000814033"/>
    </source>
</evidence>
<dbReference type="Proteomes" id="UP000814033">
    <property type="component" value="Unassembled WGS sequence"/>
</dbReference>